<accession>A0ABR6P708</accession>
<keyword evidence="7" id="KW-1185">Reference proteome</keyword>
<dbReference type="PANTHER" id="PTHR42798:SF6">
    <property type="entry name" value="CELL DIVISION ATP-BINDING PROTEIN FTSE"/>
    <property type="match status" value="1"/>
</dbReference>
<evidence type="ECO:0000256" key="3">
    <source>
        <dbReference type="ARBA" id="ARBA00022741"/>
    </source>
</evidence>
<evidence type="ECO:0000313" key="6">
    <source>
        <dbReference type="EMBL" id="MBB6031775.1"/>
    </source>
</evidence>
<dbReference type="PROSITE" id="PS00211">
    <property type="entry name" value="ABC_TRANSPORTER_1"/>
    <property type="match status" value="1"/>
</dbReference>
<proteinExistence type="inferred from homology"/>
<keyword evidence="6" id="KW-0378">Hydrolase</keyword>
<dbReference type="Proteomes" id="UP000566276">
    <property type="component" value="Unassembled WGS sequence"/>
</dbReference>
<reference evidence="6 7" key="1">
    <citation type="submission" date="2020-08" db="EMBL/GenBank/DDBJ databases">
        <title>Genomic Encyclopedia of Type Strains, Phase IV (KMG-IV): sequencing the most valuable type-strain genomes for metagenomic binning, comparative biology and taxonomic classification.</title>
        <authorList>
            <person name="Goeker M."/>
        </authorList>
    </citation>
    <scope>NUCLEOTIDE SEQUENCE [LARGE SCALE GENOMIC DNA]</scope>
    <source>
        <strain evidence="6 7">DSM 16813</strain>
    </source>
</reference>
<dbReference type="PANTHER" id="PTHR42798">
    <property type="entry name" value="LIPOPROTEIN-RELEASING SYSTEM ATP-BINDING PROTEIN LOLD"/>
    <property type="match status" value="1"/>
</dbReference>
<dbReference type="InterPro" id="IPR003593">
    <property type="entry name" value="AAA+_ATPase"/>
</dbReference>
<dbReference type="InterPro" id="IPR017871">
    <property type="entry name" value="ABC_transporter-like_CS"/>
</dbReference>
<dbReference type="PROSITE" id="PS50893">
    <property type="entry name" value="ABC_TRANSPORTER_2"/>
    <property type="match status" value="1"/>
</dbReference>
<dbReference type="InterPro" id="IPR017911">
    <property type="entry name" value="MacB-like_ATP-bd"/>
</dbReference>
<dbReference type="GO" id="GO:0005524">
    <property type="term" value="F:ATP binding"/>
    <property type="evidence" value="ECO:0007669"/>
    <property type="project" value="UniProtKB-KW"/>
</dbReference>
<evidence type="ECO:0000313" key="7">
    <source>
        <dbReference type="Proteomes" id="UP000566276"/>
    </source>
</evidence>
<evidence type="ECO:0000256" key="4">
    <source>
        <dbReference type="ARBA" id="ARBA00022840"/>
    </source>
</evidence>
<dbReference type="SUPFAM" id="SSF52540">
    <property type="entry name" value="P-loop containing nucleoside triphosphate hydrolases"/>
    <property type="match status" value="1"/>
</dbReference>
<dbReference type="Gene3D" id="3.40.50.300">
    <property type="entry name" value="P-loop containing nucleotide triphosphate hydrolases"/>
    <property type="match status" value="1"/>
</dbReference>
<dbReference type="GO" id="GO:0016787">
    <property type="term" value="F:hydrolase activity"/>
    <property type="evidence" value="ECO:0007669"/>
    <property type="project" value="UniProtKB-KW"/>
</dbReference>
<dbReference type="EMBL" id="JACHFA010000002">
    <property type="protein sequence ID" value="MBB6031775.1"/>
    <property type="molecule type" value="Genomic_DNA"/>
</dbReference>
<feature type="domain" description="ABC transporter" evidence="5">
    <location>
        <begin position="9"/>
        <end position="230"/>
    </location>
</feature>
<keyword evidence="4 6" id="KW-0067">ATP-binding</keyword>
<comment type="caution">
    <text evidence="6">The sequence shown here is derived from an EMBL/GenBank/DDBJ whole genome shotgun (WGS) entry which is preliminary data.</text>
</comment>
<dbReference type="InterPro" id="IPR027417">
    <property type="entry name" value="P-loop_NTPase"/>
</dbReference>
<keyword evidence="6" id="KW-0449">Lipoprotein</keyword>
<comment type="similarity">
    <text evidence="1">Belongs to the ABC transporter superfamily.</text>
</comment>
<name>A0ABR6P708_9SPIR</name>
<dbReference type="SMART" id="SM00382">
    <property type="entry name" value="AAA"/>
    <property type="match status" value="1"/>
</dbReference>
<keyword evidence="2" id="KW-0813">Transport</keyword>
<gene>
    <name evidence="6" type="ORF">HNR35_000768</name>
</gene>
<keyword evidence="3" id="KW-0547">Nucleotide-binding</keyword>
<dbReference type="CDD" id="cd03255">
    <property type="entry name" value="ABC_MJ0796_LolCDE_FtsE"/>
    <property type="match status" value="1"/>
</dbReference>
<organism evidence="6 7">
    <name type="scientific">Borreliella spielmanii</name>
    <dbReference type="NCBI Taxonomy" id="88916"/>
    <lineage>
        <taxon>Bacteria</taxon>
        <taxon>Pseudomonadati</taxon>
        <taxon>Spirochaetota</taxon>
        <taxon>Spirochaetia</taxon>
        <taxon>Spirochaetales</taxon>
        <taxon>Borreliaceae</taxon>
        <taxon>Borreliella</taxon>
    </lineage>
</organism>
<dbReference type="InterPro" id="IPR003439">
    <property type="entry name" value="ABC_transporter-like_ATP-bd"/>
</dbReference>
<dbReference type="Pfam" id="PF00005">
    <property type="entry name" value="ABC_tran"/>
    <property type="match status" value="1"/>
</dbReference>
<dbReference type="EC" id="3.6.3.-" evidence="6"/>
<sequence length="230" mass="25899">MDLKMENILIIKNLCKAYKKNKTKIQVIENLNLTVKKGEFISIQGKSGCGKSTLFNMISGIDKIDSGEIISCGIFLKNANEKTLSLYKNKQIGLVFQNYNLINEFNVIENIILPKIISGQETKETINKKALNLMKILKIENRAKHYPSELSGGESQRVAIARALINEPNIILCDEPTGNLDLNTAKTVENLLINTAKNFKKTLILVSHNPQFANKADSKYEFKDRTLKKL</sequence>
<protein>
    <submittedName>
        <fullName evidence="6">Lipoprotein-releasing system ATP-binding protein</fullName>
        <ecNumber evidence="6">3.6.3.-</ecNumber>
    </submittedName>
</protein>
<evidence type="ECO:0000259" key="5">
    <source>
        <dbReference type="PROSITE" id="PS50893"/>
    </source>
</evidence>
<evidence type="ECO:0000256" key="1">
    <source>
        <dbReference type="ARBA" id="ARBA00005417"/>
    </source>
</evidence>
<evidence type="ECO:0000256" key="2">
    <source>
        <dbReference type="ARBA" id="ARBA00022448"/>
    </source>
</evidence>